<feature type="active site" evidence="6">
    <location>
        <position position="202"/>
    </location>
</feature>
<evidence type="ECO:0000313" key="12">
    <source>
        <dbReference type="Proteomes" id="UP000013827"/>
    </source>
</evidence>
<keyword evidence="3 8" id="KW-0645">Protease</keyword>
<dbReference type="HAMAP" id="MF_00444">
    <property type="entry name" value="ClpP"/>
    <property type="match status" value="1"/>
</dbReference>
<protein>
    <recommendedName>
        <fullName evidence="9">ATP-dependent Clp protease proteolytic subunit</fullName>
        <ecNumber evidence="8">3.4.21.92</ecNumber>
    </recommendedName>
</protein>
<dbReference type="InterPro" id="IPR001907">
    <property type="entry name" value="ClpP"/>
</dbReference>
<dbReference type="PRINTS" id="PR00127">
    <property type="entry name" value="CLPPROTEASEP"/>
</dbReference>
<dbReference type="Proteomes" id="UP000013827">
    <property type="component" value="Unassembled WGS sequence"/>
</dbReference>
<feature type="region of interest" description="Disordered" evidence="10">
    <location>
        <begin position="40"/>
        <end position="77"/>
    </location>
</feature>
<reference evidence="12" key="1">
    <citation type="journal article" date="2013" name="Nature">
        <title>Pan genome of the phytoplankton Emiliania underpins its global distribution.</title>
        <authorList>
            <person name="Read B.A."/>
            <person name="Kegel J."/>
            <person name="Klute M.J."/>
            <person name="Kuo A."/>
            <person name="Lefebvre S.C."/>
            <person name="Maumus F."/>
            <person name="Mayer C."/>
            <person name="Miller J."/>
            <person name="Monier A."/>
            <person name="Salamov A."/>
            <person name="Young J."/>
            <person name="Aguilar M."/>
            <person name="Claverie J.M."/>
            <person name="Frickenhaus S."/>
            <person name="Gonzalez K."/>
            <person name="Herman E.K."/>
            <person name="Lin Y.C."/>
            <person name="Napier J."/>
            <person name="Ogata H."/>
            <person name="Sarno A.F."/>
            <person name="Shmutz J."/>
            <person name="Schroeder D."/>
            <person name="de Vargas C."/>
            <person name="Verret F."/>
            <person name="von Dassow P."/>
            <person name="Valentin K."/>
            <person name="Van de Peer Y."/>
            <person name="Wheeler G."/>
            <person name="Dacks J.B."/>
            <person name="Delwiche C.F."/>
            <person name="Dyhrman S.T."/>
            <person name="Glockner G."/>
            <person name="John U."/>
            <person name="Richards T."/>
            <person name="Worden A.Z."/>
            <person name="Zhang X."/>
            <person name="Grigoriev I.V."/>
            <person name="Allen A.E."/>
            <person name="Bidle K."/>
            <person name="Borodovsky M."/>
            <person name="Bowler C."/>
            <person name="Brownlee C."/>
            <person name="Cock J.M."/>
            <person name="Elias M."/>
            <person name="Gladyshev V.N."/>
            <person name="Groth M."/>
            <person name="Guda C."/>
            <person name="Hadaegh A."/>
            <person name="Iglesias-Rodriguez M.D."/>
            <person name="Jenkins J."/>
            <person name="Jones B.M."/>
            <person name="Lawson T."/>
            <person name="Leese F."/>
            <person name="Lindquist E."/>
            <person name="Lobanov A."/>
            <person name="Lomsadze A."/>
            <person name="Malik S.B."/>
            <person name="Marsh M.E."/>
            <person name="Mackinder L."/>
            <person name="Mock T."/>
            <person name="Mueller-Roeber B."/>
            <person name="Pagarete A."/>
            <person name="Parker M."/>
            <person name="Probert I."/>
            <person name="Quesneville H."/>
            <person name="Raines C."/>
            <person name="Rensing S.A."/>
            <person name="Riano-Pachon D.M."/>
            <person name="Richier S."/>
            <person name="Rokitta S."/>
            <person name="Shiraiwa Y."/>
            <person name="Soanes D.M."/>
            <person name="van der Giezen M."/>
            <person name="Wahlund T.M."/>
            <person name="Williams B."/>
            <person name="Wilson W."/>
            <person name="Wolfe G."/>
            <person name="Wurch L.L."/>
        </authorList>
    </citation>
    <scope>NUCLEOTIDE SEQUENCE</scope>
</reference>
<evidence type="ECO:0000256" key="10">
    <source>
        <dbReference type="SAM" id="MobiDB-lite"/>
    </source>
</evidence>
<evidence type="ECO:0000313" key="11">
    <source>
        <dbReference type="EnsemblProtists" id="EOD08646"/>
    </source>
</evidence>
<dbReference type="CDD" id="cd07017">
    <property type="entry name" value="S14_ClpP_2"/>
    <property type="match status" value="1"/>
</dbReference>
<evidence type="ECO:0000256" key="3">
    <source>
        <dbReference type="ARBA" id="ARBA00022670"/>
    </source>
</evidence>
<evidence type="ECO:0000256" key="9">
    <source>
        <dbReference type="RuleBase" id="RU003567"/>
    </source>
</evidence>
<dbReference type="GO" id="GO:0006515">
    <property type="term" value="P:protein quality control for misfolded or incompletely synthesized proteins"/>
    <property type="evidence" value="ECO:0007669"/>
    <property type="project" value="TreeGrafter"/>
</dbReference>
<evidence type="ECO:0000256" key="6">
    <source>
        <dbReference type="PROSITE-ProRule" id="PRU10085"/>
    </source>
</evidence>
<keyword evidence="2" id="KW-0934">Plastid</keyword>
<dbReference type="GO" id="GO:0004252">
    <property type="term" value="F:serine-type endopeptidase activity"/>
    <property type="evidence" value="ECO:0007669"/>
    <property type="project" value="UniProtKB-EC"/>
</dbReference>
<evidence type="ECO:0000256" key="4">
    <source>
        <dbReference type="ARBA" id="ARBA00022801"/>
    </source>
</evidence>
<dbReference type="EC" id="3.4.21.92" evidence="8"/>
<dbReference type="GeneID" id="17254801"/>
<dbReference type="InterPro" id="IPR033135">
    <property type="entry name" value="ClpP_His_AS"/>
</dbReference>
<dbReference type="eggNOG" id="KOG0840">
    <property type="taxonomic scope" value="Eukaryota"/>
</dbReference>
<name>A0A0D3IBL1_EMIH1</name>
<dbReference type="Gene3D" id="3.90.226.10">
    <property type="entry name" value="2-enoyl-CoA Hydratase, Chain A, domain 1"/>
    <property type="match status" value="1"/>
</dbReference>
<evidence type="ECO:0000256" key="5">
    <source>
        <dbReference type="ARBA" id="ARBA00022825"/>
    </source>
</evidence>
<sequence length="308" mass="32868">MLSLGACCAALLGPPLPPRHAASRAGPASMRDYYSVSPRGVLLPSMDEPKKPEIDPRRKDPPGTPGPRPGFLPLPMVGSGDDKMDVMSRLLKDRILLLGQGVDDEVANLLVAQLLYLANEAAEKDITLYINSPGGARTAAHPRRPGGWPVHAAELRATLCAGEGCAGHSLACCSVSAGMAIFDTMQYVPCDINTVCFGTAASMGAFLLGAGQKGKRRSLPNSRIMIHQPLGGAQGQAADIEIQAKEILFIRALLCEYIADYTGQPVEDDCDRDFFMTPEEAKDYGIIDEVLVSKVRIPSVARPELMVG</sequence>
<accession>A0A0D3IBL1</accession>
<comment type="similarity">
    <text evidence="1 9">Belongs to the peptidase S14 family.</text>
</comment>
<dbReference type="SUPFAM" id="SSF52096">
    <property type="entry name" value="ClpP/crotonase"/>
    <property type="match status" value="1"/>
</dbReference>
<dbReference type="HOGENOM" id="CLU_058707_6_2_1"/>
<dbReference type="InterPro" id="IPR023562">
    <property type="entry name" value="ClpP/TepA"/>
</dbReference>
<evidence type="ECO:0000256" key="8">
    <source>
        <dbReference type="RuleBase" id="RU000549"/>
    </source>
</evidence>
<dbReference type="RefSeq" id="XP_005761075.1">
    <property type="nucleotide sequence ID" value="XM_005761018.1"/>
</dbReference>
<dbReference type="KEGG" id="ehx:EMIHUDRAFT_465547"/>
<reference evidence="11" key="2">
    <citation type="submission" date="2024-10" db="UniProtKB">
        <authorList>
            <consortium name="EnsemblProtists"/>
        </authorList>
    </citation>
    <scope>IDENTIFICATION</scope>
</reference>
<proteinExistence type="inferred from homology"/>
<keyword evidence="5 8" id="KW-0720">Serine protease</keyword>
<dbReference type="Pfam" id="PF00574">
    <property type="entry name" value="CLP_protease"/>
    <property type="match status" value="2"/>
</dbReference>
<dbReference type="GO" id="GO:0004176">
    <property type="term" value="F:ATP-dependent peptidase activity"/>
    <property type="evidence" value="ECO:0007669"/>
    <property type="project" value="InterPro"/>
</dbReference>
<dbReference type="PROSITE" id="PS00382">
    <property type="entry name" value="CLP_PROTEASE_HIS"/>
    <property type="match status" value="1"/>
</dbReference>
<keyword evidence="12" id="KW-1185">Reference proteome</keyword>
<dbReference type="PANTHER" id="PTHR10381:SF15">
    <property type="entry name" value="CHLOROPLASTIC ATP-DEPENDENT CLP PROTEASE PROTEOLYTIC SUBUNIT 1"/>
    <property type="match status" value="1"/>
</dbReference>
<evidence type="ECO:0000256" key="7">
    <source>
        <dbReference type="PROSITE-ProRule" id="PRU10086"/>
    </source>
</evidence>
<dbReference type="PROSITE" id="PS00381">
    <property type="entry name" value="CLP_PROTEASE_SER"/>
    <property type="match status" value="1"/>
</dbReference>
<feature type="compositionally biased region" description="Basic and acidic residues" evidence="10">
    <location>
        <begin position="47"/>
        <end position="61"/>
    </location>
</feature>
<dbReference type="InterPro" id="IPR018215">
    <property type="entry name" value="ClpP_Ser_AS"/>
</dbReference>
<dbReference type="PaxDb" id="2903-EOD08646"/>
<evidence type="ECO:0000256" key="1">
    <source>
        <dbReference type="ARBA" id="ARBA00007039"/>
    </source>
</evidence>
<dbReference type="GO" id="GO:0009368">
    <property type="term" value="C:endopeptidase Clp complex"/>
    <property type="evidence" value="ECO:0007669"/>
    <property type="project" value="TreeGrafter"/>
</dbReference>
<dbReference type="InterPro" id="IPR029045">
    <property type="entry name" value="ClpP/crotonase-like_dom_sf"/>
</dbReference>
<dbReference type="PANTHER" id="PTHR10381">
    <property type="entry name" value="ATP-DEPENDENT CLP PROTEASE PROTEOLYTIC SUBUNIT"/>
    <property type="match status" value="1"/>
</dbReference>
<dbReference type="AlphaFoldDB" id="A0A0D3IBL1"/>
<keyword evidence="4 8" id="KW-0378">Hydrolase</keyword>
<dbReference type="EnsemblProtists" id="EOD08646">
    <property type="protein sequence ID" value="EOD08646"/>
    <property type="gene ID" value="EMIHUDRAFT_465547"/>
</dbReference>
<dbReference type="GO" id="GO:0051117">
    <property type="term" value="F:ATPase binding"/>
    <property type="evidence" value="ECO:0007669"/>
    <property type="project" value="TreeGrafter"/>
</dbReference>
<evidence type="ECO:0000256" key="2">
    <source>
        <dbReference type="ARBA" id="ARBA00022640"/>
    </source>
</evidence>
<organism evidence="11 12">
    <name type="scientific">Emiliania huxleyi (strain CCMP1516)</name>
    <dbReference type="NCBI Taxonomy" id="280463"/>
    <lineage>
        <taxon>Eukaryota</taxon>
        <taxon>Haptista</taxon>
        <taxon>Haptophyta</taxon>
        <taxon>Prymnesiophyceae</taxon>
        <taxon>Isochrysidales</taxon>
        <taxon>Noelaerhabdaceae</taxon>
        <taxon>Emiliania</taxon>
    </lineage>
</organism>
<feature type="compositionally biased region" description="Pro residues" evidence="10">
    <location>
        <begin position="62"/>
        <end position="72"/>
    </location>
</feature>
<dbReference type="STRING" id="2903.R1DCS9"/>
<feature type="active site" evidence="7">
    <location>
        <position position="227"/>
    </location>
</feature>